<comment type="function">
    <text evidence="6">Forms chloride channels.</text>
</comment>
<dbReference type="Proteomes" id="UP000887574">
    <property type="component" value="Unplaced"/>
</dbReference>
<keyword evidence="6" id="KW-0406">Ion transport</keyword>
<protein>
    <recommendedName>
        <fullName evidence="6">Bestrophin homolog</fullName>
    </recommendedName>
</protein>
<dbReference type="PANTHER" id="PTHR10736:SF0">
    <property type="entry name" value="BESTROPHIN HOMOLOG"/>
    <property type="match status" value="1"/>
</dbReference>
<comment type="subcellular location">
    <subcellularLocation>
        <location evidence="6">Cell membrane</location>
        <topology evidence="6">Multi-pass membrane protein</topology>
    </subcellularLocation>
    <subcellularLocation>
        <location evidence="1">Membrane</location>
    </subcellularLocation>
</comment>
<dbReference type="InterPro" id="IPR000615">
    <property type="entry name" value="Bestrophin"/>
</dbReference>
<keyword evidence="6" id="KW-0869">Chloride channel</keyword>
<keyword evidence="2 6" id="KW-0812">Transmembrane</keyword>
<keyword evidence="6" id="KW-1003">Cell membrane</keyword>
<evidence type="ECO:0000256" key="5">
    <source>
        <dbReference type="ARBA" id="ARBA00034769"/>
    </source>
</evidence>
<sequence length="169" mass="19590">MTVSYHLDIATTGPFAFFKVLFRWKASIWKRTLVDMITWVAVYSLISVLYRLVLFDRGQMYLEKLAPYLDTRLVFFPVDFILGFFVIIVFKRWEGIFNNIGFIDNCALNVSAYIPGDDPKIIILRRNILRYICLSQVLVLRDVSVSVKLRFPNMAAVEDAGCLTQFCQP</sequence>
<keyword evidence="3 6" id="KW-1133">Transmembrane helix</keyword>
<dbReference type="PANTHER" id="PTHR10736">
    <property type="entry name" value="BESTROPHIN"/>
    <property type="match status" value="1"/>
</dbReference>
<accession>A0A915CMP6</accession>
<keyword evidence="7" id="KW-1185">Reference proteome</keyword>
<comment type="similarity">
    <text evidence="5 6">Belongs to the anion channel-forming bestrophin (TC 1.A.46) family. Calcium-sensitive chloride channel subfamily.</text>
</comment>
<dbReference type="Pfam" id="PF01062">
    <property type="entry name" value="Bestrophin"/>
    <property type="match status" value="1"/>
</dbReference>
<dbReference type="GO" id="GO:0005886">
    <property type="term" value="C:plasma membrane"/>
    <property type="evidence" value="ECO:0007669"/>
    <property type="project" value="UniProtKB-SubCell"/>
</dbReference>
<evidence type="ECO:0000256" key="4">
    <source>
        <dbReference type="ARBA" id="ARBA00023136"/>
    </source>
</evidence>
<reference evidence="8" key="1">
    <citation type="submission" date="2022-11" db="UniProtKB">
        <authorList>
            <consortium name="WormBaseParasite"/>
        </authorList>
    </citation>
    <scope>IDENTIFICATION</scope>
</reference>
<feature type="transmembrane region" description="Helical" evidence="6">
    <location>
        <begin position="73"/>
        <end position="90"/>
    </location>
</feature>
<evidence type="ECO:0000313" key="7">
    <source>
        <dbReference type="Proteomes" id="UP000887574"/>
    </source>
</evidence>
<dbReference type="InterPro" id="IPR021134">
    <property type="entry name" value="Bestrophin-like"/>
</dbReference>
<dbReference type="AlphaFoldDB" id="A0A915CMP6"/>
<organism evidence="7 8">
    <name type="scientific">Ditylenchus dipsaci</name>
    <dbReference type="NCBI Taxonomy" id="166011"/>
    <lineage>
        <taxon>Eukaryota</taxon>
        <taxon>Metazoa</taxon>
        <taxon>Ecdysozoa</taxon>
        <taxon>Nematoda</taxon>
        <taxon>Chromadorea</taxon>
        <taxon>Rhabditida</taxon>
        <taxon>Tylenchina</taxon>
        <taxon>Tylenchomorpha</taxon>
        <taxon>Sphaerularioidea</taxon>
        <taxon>Anguinidae</taxon>
        <taxon>Anguininae</taxon>
        <taxon>Ditylenchus</taxon>
    </lineage>
</organism>
<keyword evidence="6" id="KW-0407">Ion channel</keyword>
<evidence type="ECO:0000256" key="1">
    <source>
        <dbReference type="ARBA" id="ARBA00004370"/>
    </source>
</evidence>
<evidence type="ECO:0000256" key="2">
    <source>
        <dbReference type="ARBA" id="ARBA00022692"/>
    </source>
</evidence>
<proteinExistence type="inferred from homology"/>
<keyword evidence="4 6" id="KW-0472">Membrane</keyword>
<name>A0A915CMP6_9BILA</name>
<evidence type="ECO:0000256" key="3">
    <source>
        <dbReference type="ARBA" id="ARBA00022989"/>
    </source>
</evidence>
<dbReference type="GO" id="GO:0005254">
    <property type="term" value="F:chloride channel activity"/>
    <property type="evidence" value="ECO:0007669"/>
    <property type="project" value="UniProtKB-KW"/>
</dbReference>
<evidence type="ECO:0000256" key="6">
    <source>
        <dbReference type="RuleBase" id="RU363126"/>
    </source>
</evidence>
<dbReference type="GO" id="GO:0034707">
    <property type="term" value="C:chloride channel complex"/>
    <property type="evidence" value="ECO:0007669"/>
    <property type="project" value="UniProtKB-KW"/>
</dbReference>
<feature type="transmembrane region" description="Helical" evidence="6">
    <location>
        <begin position="33"/>
        <end position="53"/>
    </location>
</feature>
<dbReference type="WBParaSite" id="jg10255">
    <property type="protein sequence ID" value="jg10255"/>
    <property type="gene ID" value="jg10255"/>
</dbReference>
<keyword evidence="6" id="KW-0813">Transport</keyword>
<evidence type="ECO:0000313" key="8">
    <source>
        <dbReference type="WBParaSite" id="jg10255"/>
    </source>
</evidence>
<keyword evidence="6" id="KW-0868">Chloride</keyword>